<keyword evidence="2" id="KW-0812">Transmembrane</keyword>
<accession>A0A4S3KSW5</accession>
<dbReference type="Pfam" id="PF04471">
    <property type="entry name" value="Mrr_cat"/>
    <property type="match status" value="1"/>
</dbReference>
<dbReference type="InterPro" id="IPR011335">
    <property type="entry name" value="Restrct_endonuc-II-like"/>
</dbReference>
<dbReference type="STRING" id="993689.GCA_002077135_03183"/>
<feature type="region of interest" description="Disordered" evidence="1">
    <location>
        <begin position="226"/>
        <end position="254"/>
    </location>
</feature>
<reference evidence="5 6" key="1">
    <citation type="submission" date="2017-02" db="EMBL/GenBank/DDBJ databases">
        <title>Whole genome sequencing of Metallibacterium scheffleri DSM 24874 (T).</title>
        <authorList>
            <person name="Kumar S."/>
            <person name="Patil P."/>
            <person name="Patil P.B."/>
        </authorList>
    </citation>
    <scope>NUCLEOTIDE SEQUENCE [LARGE SCALE GENOMIC DNA]</scope>
    <source>
        <strain evidence="5 6">DSM 24874</strain>
    </source>
</reference>
<keyword evidence="5" id="KW-0255">Endonuclease</keyword>
<name>A0A4S3KSW5_9GAMM</name>
<dbReference type="SUPFAM" id="SSF57783">
    <property type="entry name" value="Zinc beta-ribbon"/>
    <property type="match status" value="1"/>
</dbReference>
<feature type="domain" description="Restriction endonuclease type IV Mrr" evidence="4">
    <location>
        <begin position="107"/>
        <end position="221"/>
    </location>
</feature>
<dbReference type="InterPro" id="IPR007560">
    <property type="entry name" value="Restrct_endonuc_IV_Mrr"/>
</dbReference>
<evidence type="ECO:0000259" key="4">
    <source>
        <dbReference type="Pfam" id="PF04471"/>
    </source>
</evidence>
<dbReference type="InterPro" id="IPR052906">
    <property type="entry name" value="Type_IV_Methyl-Rstrct_Enzyme"/>
</dbReference>
<dbReference type="InterPro" id="IPR013498">
    <property type="entry name" value="Topo_IA_Znf"/>
</dbReference>
<feature type="transmembrane region" description="Helical" evidence="2">
    <location>
        <begin position="68"/>
        <end position="86"/>
    </location>
</feature>
<dbReference type="Proteomes" id="UP000307749">
    <property type="component" value="Unassembled WGS sequence"/>
</dbReference>
<dbReference type="GO" id="GO:0009307">
    <property type="term" value="P:DNA restriction-modification system"/>
    <property type="evidence" value="ECO:0007669"/>
    <property type="project" value="InterPro"/>
</dbReference>
<dbReference type="Gene3D" id="3.30.65.10">
    <property type="entry name" value="Bacterial Topoisomerase I, domain 1"/>
    <property type="match status" value="1"/>
</dbReference>
<dbReference type="GO" id="GO:0015666">
    <property type="term" value="F:restriction endodeoxyribonuclease activity"/>
    <property type="evidence" value="ECO:0007669"/>
    <property type="project" value="TreeGrafter"/>
</dbReference>
<dbReference type="EMBL" id="MWQO01000003">
    <property type="protein sequence ID" value="THD12076.1"/>
    <property type="molecule type" value="Genomic_DNA"/>
</dbReference>
<sequence length="292" mass="31160">MARRKKTSTADDLLELVAMLPWWAGVLLALVSYFVLHNIASQPVVASAQPGQIGAMVTQSLWKSLATVGQYFVPFICLVGAITSAWRRRERKNLVADVARSSATDALDGMSWREFEMLVGEGFRLQGYQVVETGGGGADGGVDLVLTKPGKSGGEKFLVQCKQWRAYKVGVDVVRELYGVMAAKGATGGFVVTSGRFTDEAIRFASGRNVTLVDGPKLHGLLRQAQAGANSHPAQKPAGPVAHPPAPSAQAQDCPLCSKPMARRTAKRGANAGKDFWGCTGYPTCRGTRPIN</sequence>
<feature type="transmembrane region" description="Helical" evidence="2">
    <location>
        <begin position="12"/>
        <end position="36"/>
    </location>
</feature>
<keyword evidence="2" id="KW-1133">Transmembrane helix</keyword>
<dbReference type="OrthoDB" id="5782056at2"/>
<keyword evidence="2" id="KW-0472">Membrane</keyword>
<comment type="caution">
    <text evidence="5">The sequence shown here is derived from an EMBL/GenBank/DDBJ whole genome shotgun (WGS) entry which is preliminary data.</text>
</comment>
<dbReference type="AlphaFoldDB" id="A0A4S3KSW5"/>
<dbReference type="GO" id="GO:0005694">
    <property type="term" value="C:chromosome"/>
    <property type="evidence" value="ECO:0007669"/>
    <property type="project" value="InterPro"/>
</dbReference>
<dbReference type="Gene3D" id="3.40.1350.10">
    <property type="match status" value="1"/>
</dbReference>
<keyword evidence="6" id="KW-1185">Reference proteome</keyword>
<keyword evidence="5" id="KW-0378">Hydrolase</keyword>
<dbReference type="PANTHER" id="PTHR30015:SF7">
    <property type="entry name" value="TYPE IV METHYL-DIRECTED RESTRICTION ENZYME ECOKMRR"/>
    <property type="match status" value="1"/>
</dbReference>
<dbReference type="GO" id="GO:0003916">
    <property type="term" value="F:DNA topoisomerase activity"/>
    <property type="evidence" value="ECO:0007669"/>
    <property type="project" value="InterPro"/>
</dbReference>
<dbReference type="RefSeq" id="WP_081129447.1">
    <property type="nucleotide sequence ID" value="NZ_LDOS01000002.1"/>
</dbReference>
<gene>
    <name evidence="5" type="ORF">B1806_00525</name>
</gene>
<dbReference type="Pfam" id="PF01396">
    <property type="entry name" value="Zn_ribbon_Top1"/>
    <property type="match status" value="1"/>
</dbReference>
<protein>
    <submittedName>
        <fullName evidence="5">Restriction endonuclease</fullName>
    </submittedName>
</protein>
<dbReference type="SUPFAM" id="SSF52980">
    <property type="entry name" value="Restriction endonuclease-like"/>
    <property type="match status" value="1"/>
</dbReference>
<evidence type="ECO:0000259" key="3">
    <source>
        <dbReference type="Pfam" id="PF01396"/>
    </source>
</evidence>
<dbReference type="GO" id="GO:0006265">
    <property type="term" value="P:DNA topological change"/>
    <property type="evidence" value="ECO:0007669"/>
    <property type="project" value="InterPro"/>
</dbReference>
<proteinExistence type="predicted"/>
<organism evidence="5 6">
    <name type="scientific">Metallibacterium scheffleri</name>
    <dbReference type="NCBI Taxonomy" id="993689"/>
    <lineage>
        <taxon>Bacteria</taxon>
        <taxon>Pseudomonadati</taxon>
        <taxon>Pseudomonadota</taxon>
        <taxon>Gammaproteobacteria</taxon>
        <taxon>Lysobacterales</taxon>
        <taxon>Rhodanobacteraceae</taxon>
        <taxon>Metallibacterium</taxon>
    </lineage>
</organism>
<evidence type="ECO:0000313" key="5">
    <source>
        <dbReference type="EMBL" id="THD12076.1"/>
    </source>
</evidence>
<dbReference type="PANTHER" id="PTHR30015">
    <property type="entry name" value="MRR RESTRICTION SYSTEM PROTEIN"/>
    <property type="match status" value="1"/>
</dbReference>
<dbReference type="GO" id="GO:0003677">
    <property type="term" value="F:DNA binding"/>
    <property type="evidence" value="ECO:0007669"/>
    <property type="project" value="InterPro"/>
</dbReference>
<evidence type="ECO:0000313" key="6">
    <source>
        <dbReference type="Proteomes" id="UP000307749"/>
    </source>
</evidence>
<keyword evidence="5" id="KW-0540">Nuclease</keyword>
<evidence type="ECO:0000256" key="2">
    <source>
        <dbReference type="SAM" id="Phobius"/>
    </source>
</evidence>
<evidence type="ECO:0000256" key="1">
    <source>
        <dbReference type="SAM" id="MobiDB-lite"/>
    </source>
</evidence>
<feature type="domain" description="DNA topoisomerase type IA zn finger" evidence="3">
    <location>
        <begin position="252"/>
        <end position="291"/>
    </location>
</feature>
<dbReference type="InterPro" id="IPR011856">
    <property type="entry name" value="tRNA_endonuc-like_dom_sf"/>
</dbReference>